<dbReference type="EMBL" id="AXCR01000007">
    <property type="protein sequence ID" value="KJR84758.1"/>
    <property type="molecule type" value="Genomic_DNA"/>
</dbReference>
<dbReference type="KEGG" id="ssck:SPSK_09076"/>
<proteinExistence type="inferred from homology"/>
<reference evidence="6 7" key="1">
    <citation type="journal article" date="2014" name="BMC Genomics">
        <title>Comparative genomics of the major fungal agents of human and animal Sporotrichosis: Sporothrix schenckii and Sporothrix brasiliensis.</title>
        <authorList>
            <person name="Teixeira M.M."/>
            <person name="de Almeida L.G."/>
            <person name="Kubitschek-Barreira P."/>
            <person name="Alves F.L."/>
            <person name="Kioshima E.S."/>
            <person name="Abadio A.K."/>
            <person name="Fernandes L."/>
            <person name="Derengowski L.S."/>
            <person name="Ferreira K.S."/>
            <person name="Souza R.C."/>
            <person name="Ruiz J.C."/>
            <person name="de Andrade N.C."/>
            <person name="Paes H.C."/>
            <person name="Nicola A.M."/>
            <person name="Albuquerque P."/>
            <person name="Gerber A.L."/>
            <person name="Martins V.P."/>
            <person name="Peconick L.D."/>
            <person name="Neto A.V."/>
            <person name="Chaucanez C.B."/>
            <person name="Silva P.A."/>
            <person name="Cunha O.L."/>
            <person name="de Oliveira F.F."/>
            <person name="dos Santos T.C."/>
            <person name="Barros A.L."/>
            <person name="Soares M.A."/>
            <person name="de Oliveira L.M."/>
            <person name="Marini M.M."/>
            <person name="Villalobos-Duno H."/>
            <person name="Cunha M.M."/>
            <person name="de Hoog S."/>
            <person name="da Silveira J.F."/>
            <person name="Henrissat B."/>
            <person name="Nino-Vega G.A."/>
            <person name="Cisalpino P.S."/>
            <person name="Mora-Montes H.M."/>
            <person name="Almeida S.R."/>
            <person name="Stajich J.E."/>
            <person name="Lopes-Bezerra L.M."/>
            <person name="Vasconcelos A.T."/>
            <person name="Felipe M.S."/>
        </authorList>
    </citation>
    <scope>NUCLEOTIDE SEQUENCE [LARGE SCALE GENOMIC DNA]</scope>
    <source>
        <strain evidence="6 7">1099-18</strain>
    </source>
</reference>
<keyword evidence="2" id="KW-0328">Glycosyltransferase</keyword>
<feature type="region of interest" description="Disordered" evidence="4">
    <location>
        <begin position="295"/>
        <end position="317"/>
    </location>
</feature>
<feature type="domain" description="Glycosyl transferase family 25" evidence="5">
    <location>
        <begin position="76"/>
        <end position="174"/>
    </location>
</feature>
<feature type="region of interest" description="Disordered" evidence="4">
    <location>
        <begin position="412"/>
        <end position="441"/>
    </location>
</feature>
<name>A0A0F2M4X7_SPOSC</name>
<gene>
    <name evidence="6" type="ORF">SPSK_09076</name>
</gene>
<comment type="similarity">
    <text evidence="1">Belongs to the glycosyltransferase 25 family.</text>
</comment>
<organism evidence="6 7">
    <name type="scientific">Sporothrix schenckii 1099-18</name>
    <dbReference type="NCBI Taxonomy" id="1397361"/>
    <lineage>
        <taxon>Eukaryota</taxon>
        <taxon>Fungi</taxon>
        <taxon>Dikarya</taxon>
        <taxon>Ascomycota</taxon>
        <taxon>Pezizomycotina</taxon>
        <taxon>Sordariomycetes</taxon>
        <taxon>Sordariomycetidae</taxon>
        <taxon>Ophiostomatales</taxon>
        <taxon>Ophiostomataceae</taxon>
        <taxon>Sporothrix</taxon>
    </lineage>
</organism>
<dbReference type="Pfam" id="PF01755">
    <property type="entry name" value="Glyco_transf_25"/>
    <property type="match status" value="1"/>
</dbReference>
<keyword evidence="3" id="KW-0808">Transferase</keyword>
<evidence type="ECO:0000256" key="4">
    <source>
        <dbReference type="SAM" id="MobiDB-lite"/>
    </source>
</evidence>
<accession>A0A0F2M4X7</accession>
<evidence type="ECO:0000256" key="3">
    <source>
        <dbReference type="ARBA" id="ARBA00022679"/>
    </source>
</evidence>
<sequence>MLLPARIFRRRPRLAVFVLIGLVVYVVHRNRVAFEDLPKQWTADPVGWTRHGRGRGRGRERHKLLADVANTTLGFQEIFVVNLPSRTDRSDAIALAASLTNLKLTFSPGVDSQTVQDRVLPADSAGQPIPAGNKGSWRAHMNVLRRIIEQNLTTALVMEDDIDWDVRIKEQMTSFALAAQAYGQPQRVQGSGTRRSLAQLHRPLFDKAPRSIPDLGGATLMRKGQEPSGLAEAQPNGHAHVHRLIVAASDAKGYTQKKHDVPLASAPEYEWATTSPYGDDWDVLWLGHCGTEFPASPPSFTKRPDTIGGTQSGGPSSAPAQLSLLRVILADDVTVPQPADLRPHPFALPDQLGKQYPPHTRVVHTASGTLCTQAYAVSQRGARKLLYQFGLASFTTGFDLMLRDWCDGMYRQGPGTTPRRRRAATTTGGGQLAGDDGAEEPLPQCLTVQPPLFSHFLAAKETSSDIGAQGGGFLHKTGSQYIRLSVQQNLRRLANGVGLSGLKDQWPGGYAEHHDGG</sequence>
<reference evidence="6 7" key="2">
    <citation type="journal article" date="2015" name="Eukaryot. Cell">
        <title>Asexual propagation of a virulent clone complex in a human and feline outbreak of sporotrichosis.</title>
        <authorList>
            <person name="Teixeira Mde M."/>
            <person name="Rodrigues A.M."/>
            <person name="Tsui C.K."/>
            <person name="de Almeida L.G."/>
            <person name="Van Diepeningen A.D."/>
            <person name="van den Ende B.G."/>
            <person name="Fernandes G.F."/>
            <person name="Kano R."/>
            <person name="Hamelin R.C."/>
            <person name="Lopes-Bezerra L.M."/>
            <person name="Vasconcelos A.T."/>
            <person name="de Hoog S."/>
            <person name="de Camargo Z.P."/>
            <person name="Felipe M.S."/>
        </authorList>
    </citation>
    <scope>NUCLEOTIDE SEQUENCE [LARGE SCALE GENOMIC DNA]</scope>
    <source>
        <strain evidence="6 7">1099-18</strain>
    </source>
</reference>
<dbReference type="AlphaFoldDB" id="A0A0F2M4X7"/>
<dbReference type="GO" id="GO:0016740">
    <property type="term" value="F:transferase activity"/>
    <property type="evidence" value="ECO:0007669"/>
    <property type="project" value="UniProtKB-KW"/>
</dbReference>
<dbReference type="CDD" id="cd06532">
    <property type="entry name" value="Glyco_transf_25"/>
    <property type="match status" value="1"/>
</dbReference>
<dbReference type="RefSeq" id="XP_016587434.1">
    <property type="nucleotide sequence ID" value="XM_016735656.1"/>
</dbReference>
<dbReference type="OrthoDB" id="47375at2759"/>
<dbReference type="InterPro" id="IPR050757">
    <property type="entry name" value="Collagen_mod_GT25"/>
</dbReference>
<dbReference type="PANTHER" id="PTHR10730">
    <property type="entry name" value="PROCOLLAGEN-LYSINE,2-OXOGLUTARATE 5-DIOXYGENASE/GLYCOSYLTRANSFERASE 25 FAMILY MEMBER"/>
    <property type="match status" value="1"/>
</dbReference>
<evidence type="ECO:0000313" key="7">
    <source>
        <dbReference type="Proteomes" id="UP000033710"/>
    </source>
</evidence>
<comment type="caution">
    <text evidence="6">The sequence shown here is derived from an EMBL/GenBank/DDBJ whole genome shotgun (WGS) entry which is preliminary data.</text>
</comment>
<evidence type="ECO:0000259" key="5">
    <source>
        <dbReference type="Pfam" id="PF01755"/>
    </source>
</evidence>
<evidence type="ECO:0000256" key="2">
    <source>
        <dbReference type="ARBA" id="ARBA00022676"/>
    </source>
</evidence>
<dbReference type="PANTHER" id="PTHR10730:SF53">
    <property type="entry name" value="GLYCOSYLTRANSFERASE 25 FAMILY MEMBER"/>
    <property type="match status" value="1"/>
</dbReference>
<protein>
    <recommendedName>
        <fullName evidence="5">Glycosyl transferase family 25 domain-containing protein</fullName>
    </recommendedName>
</protein>
<dbReference type="Proteomes" id="UP000033710">
    <property type="component" value="Unassembled WGS sequence"/>
</dbReference>
<dbReference type="VEuPathDB" id="FungiDB:SPSK_09076"/>
<evidence type="ECO:0000313" key="6">
    <source>
        <dbReference type="EMBL" id="KJR84758.1"/>
    </source>
</evidence>
<evidence type="ECO:0000256" key="1">
    <source>
        <dbReference type="ARBA" id="ARBA00006721"/>
    </source>
</evidence>
<dbReference type="InterPro" id="IPR002654">
    <property type="entry name" value="Glyco_trans_25"/>
</dbReference>
<dbReference type="GeneID" id="27670933"/>